<dbReference type="InterPro" id="IPR006501">
    <property type="entry name" value="Pectinesterase_inhib_dom"/>
</dbReference>
<evidence type="ECO:0000256" key="4">
    <source>
        <dbReference type="SAM" id="SignalP"/>
    </source>
</evidence>
<keyword evidence="6" id="KW-1185">Reference proteome</keyword>
<proteinExistence type="inferred from homology"/>
<evidence type="ECO:0000256" key="2">
    <source>
        <dbReference type="ARBA" id="ARBA00023157"/>
    </source>
</evidence>
<feature type="chain" id="PRO_5046293804" evidence="4">
    <location>
        <begin position="28"/>
        <end position="190"/>
    </location>
</feature>
<dbReference type="PANTHER" id="PTHR36710:SF2">
    <property type="entry name" value="EMB|CAB66412.1-RELATED"/>
    <property type="match status" value="1"/>
</dbReference>
<keyword evidence="1 4" id="KW-0732">Signal</keyword>
<comment type="similarity">
    <text evidence="3">Belongs to the PMEI family.</text>
</comment>
<reference evidence="7" key="2">
    <citation type="submission" date="2025-08" db="UniProtKB">
        <authorList>
            <consortium name="RefSeq"/>
        </authorList>
    </citation>
    <scope>IDENTIFICATION</scope>
    <source>
        <tissue evidence="7">Leaf</tissue>
    </source>
</reference>
<evidence type="ECO:0000313" key="7">
    <source>
        <dbReference type="RefSeq" id="XP_010495432.1"/>
    </source>
</evidence>
<feature type="domain" description="Pectinesterase inhibitor" evidence="5">
    <location>
        <begin position="33"/>
        <end position="183"/>
    </location>
</feature>
<organism evidence="6 7">
    <name type="scientific">Camelina sativa</name>
    <name type="common">False flax</name>
    <name type="synonym">Myagrum sativum</name>
    <dbReference type="NCBI Taxonomy" id="90675"/>
    <lineage>
        <taxon>Eukaryota</taxon>
        <taxon>Viridiplantae</taxon>
        <taxon>Streptophyta</taxon>
        <taxon>Embryophyta</taxon>
        <taxon>Tracheophyta</taxon>
        <taxon>Spermatophyta</taxon>
        <taxon>Magnoliopsida</taxon>
        <taxon>eudicotyledons</taxon>
        <taxon>Gunneridae</taxon>
        <taxon>Pentapetalae</taxon>
        <taxon>rosids</taxon>
        <taxon>malvids</taxon>
        <taxon>Brassicales</taxon>
        <taxon>Brassicaceae</taxon>
        <taxon>Camelineae</taxon>
        <taxon>Camelina</taxon>
    </lineage>
</organism>
<dbReference type="PANTHER" id="PTHR36710">
    <property type="entry name" value="PECTINESTERASE INHIBITOR-LIKE"/>
    <property type="match status" value="1"/>
</dbReference>
<dbReference type="Pfam" id="PF04043">
    <property type="entry name" value="PMEI"/>
    <property type="match status" value="1"/>
</dbReference>
<dbReference type="RefSeq" id="XP_010495432.1">
    <property type="nucleotide sequence ID" value="XM_010497130.1"/>
</dbReference>
<name>A0ABM0Y4P0_CAMSA</name>
<gene>
    <name evidence="7" type="primary">LOC104772529</name>
</gene>
<evidence type="ECO:0000259" key="5">
    <source>
        <dbReference type="SMART" id="SM00856"/>
    </source>
</evidence>
<reference evidence="6" key="1">
    <citation type="journal article" date="2014" name="Nat. Commun.">
        <title>The emerging biofuel crop Camelina sativa retains a highly undifferentiated hexaploid genome structure.</title>
        <authorList>
            <person name="Kagale S."/>
            <person name="Koh C."/>
            <person name="Nixon J."/>
            <person name="Bollina V."/>
            <person name="Clarke W.E."/>
            <person name="Tuteja R."/>
            <person name="Spillane C."/>
            <person name="Robinson S.J."/>
            <person name="Links M.G."/>
            <person name="Clarke C."/>
            <person name="Higgins E.E."/>
            <person name="Huebert T."/>
            <person name="Sharpe A.G."/>
            <person name="Parkin I.A."/>
        </authorList>
    </citation>
    <scope>NUCLEOTIDE SEQUENCE [LARGE SCALE GENOMIC DNA]</scope>
    <source>
        <strain evidence="6">cv. DH55</strain>
    </source>
</reference>
<evidence type="ECO:0000313" key="6">
    <source>
        <dbReference type="Proteomes" id="UP000694864"/>
    </source>
</evidence>
<dbReference type="Gene3D" id="1.20.140.40">
    <property type="entry name" value="Invertase/pectin methylesterase inhibitor family protein"/>
    <property type="match status" value="1"/>
</dbReference>
<dbReference type="NCBIfam" id="TIGR01614">
    <property type="entry name" value="PME_inhib"/>
    <property type="match status" value="1"/>
</dbReference>
<dbReference type="SUPFAM" id="SSF101148">
    <property type="entry name" value="Plant invertase/pectin methylesterase inhibitor"/>
    <property type="match status" value="1"/>
</dbReference>
<keyword evidence="2" id="KW-1015">Disulfide bond</keyword>
<sequence>MALNMNTNLIITTLVTILISHLPSSSTVDPERPTKSVIDIICSQTVNFNECESIVTSQLDSSHTDIETITKVTTKRALTYAMETVSHIQDYLLPNTTDSRDKAVFSACKIAYNAVVSRLQSAYASMYERDYVAMKAQQKQALRYIEVCVKRTNFFRRTPFVAANYYARLMAMTASISGQILCSSYNRDPC</sequence>
<dbReference type="GeneID" id="104772529"/>
<feature type="signal peptide" evidence="4">
    <location>
        <begin position="1"/>
        <end position="27"/>
    </location>
</feature>
<protein>
    <submittedName>
        <fullName evidence="7">Uncharacterized protein LOC104772529</fullName>
    </submittedName>
</protein>
<evidence type="ECO:0000256" key="1">
    <source>
        <dbReference type="ARBA" id="ARBA00022729"/>
    </source>
</evidence>
<evidence type="ECO:0000256" key="3">
    <source>
        <dbReference type="ARBA" id="ARBA00038471"/>
    </source>
</evidence>
<dbReference type="Proteomes" id="UP000694864">
    <property type="component" value="Chromosome 20"/>
</dbReference>
<dbReference type="InterPro" id="IPR034086">
    <property type="entry name" value="PMEI_plant"/>
</dbReference>
<dbReference type="InterPro" id="IPR052421">
    <property type="entry name" value="PCW_Enzyme_Inhibitor"/>
</dbReference>
<accession>A0ABM0Y4P0</accession>
<dbReference type="InterPro" id="IPR035513">
    <property type="entry name" value="Invertase/methylesterase_inhib"/>
</dbReference>
<dbReference type="CDD" id="cd15797">
    <property type="entry name" value="PMEI"/>
    <property type="match status" value="1"/>
</dbReference>
<dbReference type="SMART" id="SM00856">
    <property type="entry name" value="PMEI"/>
    <property type="match status" value="1"/>
</dbReference>